<dbReference type="Pfam" id="PF13649">
    <property type="entry name" value="Methyltransf_25"/>
    <property type="match status" value="1"/>
</dbReference>
<dbReference type="InterPro" id="IPR041698">
    <property type="entry name" value="Methyltransf_25"/>
</dbReference>
<dbReference type="Proteomes" id="UP000273159">
    <property type="component" value="Unassembled WGS sequence"/>
</dbReference>
<evidence type="ECO:0000313" key="5">
    <source>
        <dbReference type="EMBL" id="RKO26115.1"/>
    </source>
</evidence>
<evidence type="ECO:0000256" key="2">
    <source>
        <dbReference type="ARBA" id="ARBA00022679"/>
    </source>
</evidence>
<dbReference type="PANTHER" id="PTHR43464">
    <property type="entry name" value="METHYLTRANSFERASE"/>
    <property type="match status" value="1"/>
</dbReference>
<sequence>MKSWYDLHARSYAMRTWNLSDFPGLEADLNSFQAATLNGMPILDVGCGAGRDVEALAERGSSVIGVDLSLPLLRIARERCQNLPVELIHASALRLPLSSGSIGGIWSSGCLLHLTLSDIPLALKEMHRVLAVGAPLGISMKSGSGSENRDGRLFTFVEREQLQELLSDLFTVERITGPVRRDWFFALGYKH</sequence>
<organism evidence="5 6">
    <name type="scientific">Pseudarthrobacter phenanthrenivorans</name>
    <name type="common">Arthrobacter phenanthrenivorans</name>
    <dbReference type="NCBI Taxonomy" id="361575"/>
    <lineage>
        <taxon>Bacteria</taxon>
        <taxon>Bacillati</taxon>
        <taxon>Actinomycetota</taxon>
        <taxon>Actinomycetes</taxon>
        <taxon>Micrococcales</taxon>
        <taxon>Micrococcaceae</taxon>
        <taxon>Pseudarthrobacter</taxon>
    </lineage>
</organism>
<gene>
    <name evidence="5" type="ORF">D7Z96_05040</name>
</gene>
<reference evidence="5 6" key="1">
    <citation type="submission" date="2018-10" db="EMBL/GenBank/DDBJ databases">
        <title>Genome-guide identification and characterization of bacteria that degrade polycyclic aromatic hydrocarbons and resist hexavalent chromium simultaneously.</title>
        <authorList>
            <person name="Feng H."/>
        </authorList>
    </citation>
    <scope>NUCLEOTIDE SEQUENCE [LARGE SCALE GENOMIC DNA]</scope>
    <source>
        <strain evidence="5 6">J015</strain>
    </source>
</reference>
<evidence type="ECO:0000256" key="3">
    <source>
        <dbReference type="ARBA" id="ARBA00022691"/>
    </source>
</evidence>
<dbReference type="GO" id="GO:0032259">
    <property type="term" value="P:methylation"/>
    <property type="evidence" value="ECO:0007669"/>
    <property type="project" value="UniProtKB-KW"/>
</dbReference>
<dbReference type="CDD" id="cd02440">
    <property type="entry name" value="AdoMet_MTases"/>
    <property type="match status" value="1"/>
</dbReference>
<dbReference type="SUPFAM" id="SSF53335">
    <property type="entry name" value="S-adenosyl-L-methionine-dependent methyltransferases"/>
    <property type="match status" value="1"/>
</dbReference>
<evidence type="ECO:0000259" key="4">
    <source>
        <dbReference type="Pfam" id="PF13649"/>
    </source>
</evidence>
<dbReference type="EMBL" id="RBNH01000003">
    <property type="protein sequence ID" value="RKO26115.1"/>
    <property type="molecule type" value="Genomic_DNA"/>
</dbReference>
<dbReference type="PANTHER" id="PTHR43464:SF19">
    <property type="entry name" value="UBIQUINONE BIOSYNTHESIS O-METHYLTRANSFERASE, MITOCHONDRIAL"/>
    <property type="match status" value="1"/>
</dbReference>
<comment type="caution">
    <text evidence="5">The sequence shown here is derived from an EMBL/GenBank/DDBJ whole genome shotgun (WGS) entry which is preliminary data.</text>
</comment>
<proteinExistence type="predicted"/>
<keyword evidence="3" id="KW-0949">S-adenosyl-L-methionine</keyword>
<dbReference type="Gene3D" id="3.40.50.150">
    <property type="entry name" value="Vaccinia Virus protein VP39"/>
    <property type="match status" value="1"/>
</dbReference>
<name>A0A3B0G1T9_PSEPS</name>
<keyword evidence="1 5" id="KW-0489">Methyltransferase</keyword>
<dbReference type="GO" id="GO:0008168">
    <property type="term" value="F:methyltransferase activity"/>
    <property type="evidence" value="ECO:0007669"/>
    <property type="project" value="UniProtKB-KW"/>
</dbReference>
<protein>
    <submittedName>
        <fullName evidence="5">Class I SAM-dependent methyltransferase</fullName>
    </submittedName>
</protein>
<keyword evidence="2 5" id="KW-0808">Transferase</keyword>
<feature type="domain" description="Methyltransferase" evidence="4">
    <location>
        <begin position="42"/>
        <end position="132"/>
    </location>
</feature>
<evidence type="ECO:0000256" key="1">
    <source>
        <dbReference type="ARBA" id="ARBA00022603"/>
    </source>
</evidence>
<reference evidence="6" key="2">
    <citation type="submission" date="2018-10" db="EMBL/GenBank/DDBJ databases">
        <authorList>
            <person name="Wang Y."/>
            <person name="Wang J."/>
            <person name="Yang X."/>
            <person name="Wang Z."/>
            <person name="Huang Y."/>
        </authorList>
    </citation>
    <scope>NUCLEOTIDE SEQUENCE [LARGE SCALE GENOMIC DNA]</scope>
    <source>
        <strain evidence="6">J015</strain>
    </source>
</reference>
<accession>A0A3B0G1T9</accession>
<evidence type="ECO:0000313" key="6">
    <source>
        <dbReference type="Proteomes" id="UP000273159"/>
    </source>
</evidence>
<dbReference type="InterPro" id="IPR029063">
    <property type="entry name" value="SAM-dependent_MTases_sf"/>
</dbReference>
<dbReference type="AlphaFoldDB" id="A0A3B0G1T9"/>